<dbReference type="InterPro" id="IPR000223">
    <property type="entry name" value="Pept_S26A_signal_pept_1"/>
</dbReference>
<comment type="caution">
    <text evidence="9">The sequence shown here is derived from an EMBL/GenBank/DDBJ whole genome shotgun (WGS) entry which is preliminary data.</text>
</comment>
<feature type="domain" description="Peptidase S26" evidence="8">
    <location>
        <begin position="2"/>
        <end position="168"/>
    </location>
</feature>
<dbReference type="GO" id="GO:0006465">
    <property type="term" value="P:signal peptide processing"/>
    <property type="evidence" value="ECO:0007669"/>
    <property type="project" value="InterPro"/>
</dbReference>
<dbReference type="PANTHER" id="PTHR43390">
    <property type="entry name" value="SIGNAL PEPTIDASE I"/>
    <property type="match status" value="1"/>
</dbReference>
<dbReference type="Gene3D" id="2.10.109.10">
    <property type="entry name" value="Umud Fragment, subunit A"/>
    <property type="match status" value="1"/>
</dbReference>
<sequence length="177" mass="20440">MWKEWGEPFLIAALIAMTIRTFIFGPYKIPTGSMIPTLLVGDRIFVDKITYRFRQPNRGEIIVFKYPGDEKKDFIKRLVAMSGDSVEIRDGEALVNGKPLTELVDPKVPKKYYYNRNDWSYGREGQKFVVPPDSFFVLGDNSAQSSDSRNWGFVSKRHLIGRAVLIWWPLKRIGFSN</sequence>
<dbReference type="InterPro" id="IPR019758">
    <property type="entry name" value="Pept_S26A_signal_pept_1_CS"/>
</dbReference>
<dbReference type="PANTHER" id="PTHR43390:SF1">
    <property type="entry name" value="CHLOROPLAST PROCESSING PEPTIDASE"/>
    <property type="match status" value="1"/>
</dbReference>
<dbReference type="GO" id="GO:0004252">
    <property type="term" value="F:serine-type endopeptidase activity"/>
    <property type="evidence" value="ECO:0007669"/>
    <property type="project" value="InterPro"/>
</dbReference>
<dbReference type="NCBIfam" id="TIGR02227">
    <property type="entry name" value="sigpep_I_bact"/>
    <property type="match status" value="1"/>
</dbReference>
<dbReference type="GO" id="GO:0016020">
    <property type="term" value="C:membrane"/>
    <property type="evidence" value="ECO:0007669"/>
    <property type="project" value="UniProtKB-SubCell"/>
</dbReference>
<dbReference type="Pfam" id="PF10502">
    <property type="entry name" value="Peptidase_S26"/>
    <property type="match status" value="1"/>
</dbReference>
<dbReference type="AlphaFoldDB" id="A0A1G1KRP1"/>
<dbReference type="PROSITE" id="PS00761">
    <property type="entry name" value="SPASE_I_3"/>
    <property type="match status" value="1"/>
</dbReference>
<evidence type="ECO:0000259" key="8">
    <source>
        <dbReference type="Pfam" id="PF10502"/>
    </source>
</evidence>
<evidence type="ECO:0000256" key="3">
    <source>
        <dbReference type="ARBA" id="ARBA00013208"/>
    </source>
</evidence>
<dbReference type="EC" id="3.4.21.89" evidence="3 7"/>
<evidence type="ECO:0000256" key="6">
    <source>
        <dbReference type="PIRSR" id="PIRSR600223-1"/>
    </source>
</evidence>
<feature type="active site" evidence="6">
    <location>
        <position position="76"/>
    </location>
</feature>
<keyword evidence="7" id="KW-0645">Protease</keyword>
<evidence type="ECO:0000256" key="4">
    <source>
        <dbReference type="ARBA" id="ARBA00019232"/>
    </source>
</evidence>
<dbReference type="GO" id="GO:0009003">
    <property type="term" value="F:signal peptidase activity"/>
    <property type="evidence" value="ECO:0007669"/>
    <property type="project" value="UniProtKB-EC"/>
</dbReference>
<comment type="subcellular location">
    <subcellularLocation>
        <location evidence="7">Membrane</location>
        <topology evidence="7">Single-pass type II membrane protein</topology>
    </subcellularLocation>
</comment>
<evidence type="ECO:0000256" key="5">
    <source>
        <dbReference type="ARBA" id="ARBA00022801"/>
    </source>
</evidence>
<gene>
    <name evidence="9" type="ORF">A3G33_10605</name>
</gene>
<dbReference type="CDD" id="cd06530">
    <property type="entry name" value="S26_SPase_I"/>
    <property type="match status" value="1"/>
</dbReference>
<dbReference type="PRINTS" id="PR00727">
    <property type="entry name" value="LEADERPTASE"/>
</dbReference>
<accession>A0A1G1KRP1</accession>
<protein>
    <recommendedName>
        <fullName evidence="4 7">Signal peptidase I</fullName>
        <ecNumber evidence="3 7">3.4.21.89</ecNumber>
    </recommendedName>
</protein>
<dbReference type="InterPro" id="IPR019533">
    <property type="entry name" value="Peptidase_S26"/>
</dbReference>
<evidence type="ECO:0000256" key="7">
    <source>
        <dbReference type="RuleBase" id="RU362042"/>
    </source>
</evidence>
<evidence type="ECO:0000256" key="2">
    <source>
        <dbReference type="ARBA" id="ARBA00009370"/>
    </source>
</evidence>
<organism evidence="9 10">
    <name type="scientific">Candidatus Danuiimicrobium aquiferis</name>
    <dbReference type="NCBI Taxonomy" id="1801832"/>
    <lineage>
        <taxon>Bacteria</taxon>
        <taxon>Pseudomonadati</taxon>
        <taxon>Candidatus Omnitrophota</taxon>
        <taxon>Candidatus Danuiimicrobium</taxon>
    </lineage>
</organism>
<dbReference type="InterPro" id="IPR036286">
    <property type="entry name" value="LexA/Signal_pep-like_sf"/>
</dbReference>
<evidence type="ECO:0000313" key="9">
    <source>
        <dbReference type="EMBL" id="OGW95485.1"/>
    </source>
</evidence>
<dbReference type="EMBL" id="MHFR01000063">
    <property type="protein sequence ID" value="OGW95485.1"/>
    <property type="molecule type" value="Genomic_DNA"/>
</dbReference>
<proteinExistence type="inferred from homology"/>
<reference evidence="9 10" key="1">
    <citation type="journal article" date="2016" name="Nat. Commun.">
        <title>Thousands of microbial genomes shed light on interconnected biogeochemical processes in an aquifer system.</title>
        <authorList>
            <person name="Anantharaman K."/>
            <person name="Brown C.T."/>
            <person name="Hug L.A."/>
            <person name="Sharon I."/>
            <person name="Castelle C.J."/>
            <person name="Probst A.J."/>
            <person name="Thomas B.C."/>
            <person name="Singh A."/>
            <person name="Wilkins M.J."/>
            <person name="Karaoz U."/>
            <person name="Brodie E.L."/>
            <person name="Williams K.H."/>
            <person name="Hubbard S.S."/>
            <person name="Banfield J.F."/>
        </authorList>
    </citation>
    <scope>NUCLEOTIDE SEQUENCE [LARGE SCALE GENOMIC DNA]</scope>
</reference>
<feature type="active site" evidence="6">
    <location>
        <position position="33"/>
    </location>
</feature>
<comment type="catalytic activity">
    <reaction evidence="1 7">
        <text>Cleavage of hydrophobic, N-terminal signal or leader sequences from secreted and periplasmic proteins.</text>
        <dbReference type="EC" id="3.4.21.89"/>
    </reaction>
</comment>
<name>A0A1G1KRP1_9BACT</name>
<evidence type="ECO:0000256" key="1">
    <source>
        <dbReference type="ARBA" id="ARBA00000677"/>
    </source>
</evidence>
<dbReference type="Proteomes" id="UP000178187">
    <property type="component" value="Unassembled WGS sequence"/>
</dbReference>
<evidence type="ECO:0000313" key="10">
    <source>
        <dbReference type="Proteomes" id="UP000178187"/>
    </source>
</evidence>
<keyword evidence="5 7" id="KW-0378">Hydrolase</keyword>
<dbReference type="SUPFAM" id="SSF51306">
    <property type="entry name" value="LexA/Signal peptidase"/>
    <property type="match status" value="1"/>
</dbReference>
<comment type="similarity">
    <text evidence="2 7">Belongs to the peptidase S26 family.</text>
</comment>